<dbReference type="Proteomes" id="UP000828048">
    <property type="component" value="Chromosome 11"/>
</dbReference>
<comment type="caution">
    <text evidence="1">The sequence shown here is derived from an EMBL/GenBank/DDBJ whole genome shotgun (WGS) entry which is preliminary data.</text>
</comment>
<evidence type="ECO:0000313" key="1">
    <source>
        <dbReference type="EMBL" id="KAH7854322.1"/>
    </source>
</evidence>
<keyword evidence="2" id="KW-1185">Reference proteome</keyword>
<proteinExistence type="predicted"/>
<dbReference type="EMBL" id="CM037161">
    <property type="protein sequence ID" value="KAH7854322.1"/>
    <property type="molecule type" value="Genomic_DNA"/>
</dbReference>
<protein>
    <submittedName>
        <fullName evidence="1">Uncharacterized protein</fullName>
    </submittedName>
</protein>
<evidence type="ECO:0000313" key="2">
    <source>
        <dbReference type="Proteomes" id="UP000828048"/>
    </source>
</evidence>
<reference evidence="1 2" key="1">
    <citation type="journal article" date="2021" name="Hortic Res">
        <title>High-quality reference genome and annotation aids understanding of berry development for evergreen blueberry (Vaccinium darrowii).</title>
        <authorList>
            <person name="Yu J."/>
            <person name="Hulse-Kemp A.M."/>
            <person name="Babiker E."/>
            <person name="Staton M."/>
        </authorList>
    </citation>
    <scope>NUCLEOTIDE SEQUENCE [LARGE SCALE GENOMIC DNA]</scope>
    <source>
        <strain evidence="2">cv. NJ 8807/NJ 8810</strain>
        <tissue evidence="1">Young leaf</tissue>
    </source>
</reference>
<accession>A0ACB7YMG0</accession>
<name>A0ACB7YMG0_9ERIC</name>
<organism evidence="1 2">
    <name type="scientific">Vaccinium darrowii</name>
    <dbReference type="NCBI Taxonomy" id="229202"/>
    <lineage>
        <taxon>Eukaryota</taxon>
        <taxon>Viridiplantae</taxon>
        <taxon>Streptophyta</taxon>
        <taxon>Embryophyta</taxon>
        <taxon>Tracheophyta</taxon>
        <taxon>Spermatophyta</taxon>
        <taxon>Magnoliopsida</taxon>
        <taxon>eudicotyledons</taxon>
        <taxon>Gunneridae</taxon>
        <taxon>Pentapetalae</taxon>
        <taxon>asterids</taxon>
        <taxon>Ericales</taxon>
        <taxon>Ericaceae</taxon>
        <taxon>Vaccinioideae</taxon>
        <taxon>Vaccinieae</taxon>
        <taxon>Vaccinium</taxon>
    </lineage>
</organism>
<gene>
    <name evidence="1" type="ORF">Vadar_012538</name>
</gene>
<sequence>MLLPWKMRKAFRPKLGPPKRLRRGWWLIVLKNLNRVMLRSLERFSAAQLVEIGLGLEASGWRLVWVVREGKLEEFEKWVMEDGFEERNKGRGILIRGWTPQVLILSHSAIGGFVMHCRWNSTLEGLCAGVPMVMWPLFADQFYNEKLVVQVLRVGVRVGVEFGVWWGKEKYGPAVRRGE</sequence>